<evidence type="ECO:0000256" key="1">
    <source>
        <dbReference type="ARBA" id="ARBA00006850"/>
    </source>
</evidence>
<dbReference type="GO" id="GO:0071004">
    <property type="term" value="C:U2-type prespliceosome"/>
    <property type="evidence" value="ECO:0007669"/>
    <property type="project" value="TreeGrafter"/>
</dbReference>
<keyword evidence="2" id="KW-0687">Ribonucleoprotein</keyword>
<dbReference type="GO" id="GO:0071013">
    <property type="term" value="C:catalytic step 2 spliceosome"/>
    <property type="evidence" value="ECO:0007669"/>
    <property type="project" value="TreeGrafter"/>
</dbReference>
<dbReference type="InterPro" id="IPR010920">
    <property type="entry name" value="LSM_dom_sf"/>
</dbReference>
<dbReference type="InterPro" id="IPR001163">
    <property type="entry name" value="Sm_dom_euk/arc"/>
</dbReference>
<dbReference type="GO" id="GO:0008033">
    <property type="term" value="P:tRNA processing"/>
    <property type="evidence" value="ECO:0007669"/>
    <property type="project" value="EnsemblFungi"/>
</dbReference>
<dbReference type="GO" id="GO:0030620">
    <property type="term" value="F:U2 snRNA binding"/>
    <property type="evidence" value="ECO:0007669"/>
    <property type="project" value="EnsemblFungi"/>
</dbReference>
<dbReference type="AlphaFoldDB" id="G0VA65"/>
<dbReference type="GeneID" id="96902352"/>
<dbReference type="InterPro" id="IPR044641">
    <property type="entry name" value="Lsm7/SmG-like"/>
</dbReference>
<dbReference type="InterPro" id="IPR047575">
    <property type="entry name" value="Sm"/>
</dbReference>
<dbReference type="FunCoup" id="G0VA65">
    <property type="interactions" value="889"/>
</dbReference>
<dbReference type="GO" id="GO:0000290">
    <property type="term" value="P:deadenylation-dependent decapping of nuclear-transcribed mRNA"/>
    <property type="evidence" value="ECO:0007669"/>
    <property type="project" value="EnsemblFungi"/>
</dbReference>
<feature type="domain" description="Sm" evidence="3">
    <location>
        <begin position="1"/>
        <end position="66"/>
    </location>
</feature>
<evidence type="ECO:0000259" key="3">
    <source>
        <dbReference type="PROSITE" id="PS52002"/>
    </source>
</evidence>
<dbReference type="GO" id="GO:0005682">
    <property type="term" value="C:U5 snRNP"/>
    <property type="evidence" value="ECO:0007669"/>
    <property type="project" value="EnsemblFungi"/>
</dbReference>
<protein>
    <recommendedName>
        <fullName evidence="3">Sm domain-containing protein</fullName>
    </recommendedName>
</protein>
<dbReference type="PIRSF" id="PIRSF037188">
    <property type="entry name" value="U6_snRNA_Lsm7"/>
    <property type="match status" value="1"/>
</dbReference>
<evidence type="ECO:0000313" key="5">
    <source>
        <dbReference type="Proteomes" id="UP000001640"/>
    </source>
</evidence>
<dbReference type="OrthoDB" id="274944at2759"/>
<gene>
    <name evidence="4" type="primary">NCAS0B07110</name>
    <name evidence="4" type="ordered locus">NCAS_0B07110</name>
</gene>
<sequence>MGGKLVSGTLKGYDQLMNLVLDDTIEYLKDADADIATSTVKDKTRELGFTVIRGPMLISLSPLDGSEVIYIQNSE</sequence>
<dbReference type="GO" id="GO:0005732">
    <property type="term" value="C:sno(s)RNA-containing ribonucleoprotein complex"/>
    <property type="evidence" value="ECO:0007669"/>
    <property type="project" value="EnsemblFungi"/>
</dbReference>
<dbReference type="Proteomes" id="UP000001640">
    <property type="component" value="Chromosome 2"/>
</dbReference>
<name>G0VA65_NAUCA</name>
<dbReference type="GO" id="GO:0005730">
    <property type="term" value="C:nucleolus"/>
    <property type="evidence" value="ECO:0007669"/>
    <property type="project" value="EnsemblFungi"/>
</dbReference>
<dbReference type="GO" id="GO:0005688">
    <property type="term" value="C:U6 snRNP"/>
    <property type="evidence" value="ECO:0007669"/>
    <property type="project" value="EnsemblFungi"/>
</dbReference>
<dbReference type="SMART" id="SM00651">
    <property type="entry name" value="Sm"/>
    <property type="match status" value="1"/>
</dbReference>
<comment type="similarity">
    <text evidence="1">Belongs to the snRNP Sm proteins family.</text>
</comment>
<evidence type="ECO:0000256" key="2">
    <source>
        <dbReference type="ARBA" id="ARBA00023274"/>
    </source>
</evidence>
<dbReference type="Gene3D" id="2.30.30.100">
    <property type="match status" value="1"/>
</dbReference>
<dbReference type="STRING" id="1064592.G0VA65"/>
<dbReference type="PANTHER" id="PTHR10553:SF5">
    <property type="entry name" value="U6 SNRNA-ASSOCIATED SM-LIKE PROTEIN LSM7"/>
    <property type="match status" value="1"/>
</dbReference>
<dbReference type="EMBL" id="HE576753">
    <property type="protein sequence ID" value="CCC68795.1"/>
    <property type="molecule type" value="Genomic_DNA"/>
</dbReference>
<dbReference type="GO" id="GO:0000932">
    <property type="term" value="C:P-body"/>
    <property type="evidence" value="ECO:0007669"/>
    <property type="project" value="EnsemblFungi"/>
</dbReference>
<dbReference type="GO" id="GO:0046540">
    <property type="term" value="C:U4/U6 x U5 tri-snRNP complex"/>
    <property type="evidence" value="ECO:0007669"/>
    <property type="project" value="EnsemblFungi"/>
</dbReference>
<dbReference type="SUPFAM" id="SSF50182">
    <property type="entry name" value="Sm-like ribonucleoproteins"/>
    <property type="match status" value="1"/>
</dbReference>
<dbReference type="GO" id="GO:0030490">
    <property type="term" value="P:maturation of SSU-rRNA"/>
    <property type="evidence" value="ECO:0007669"/>
    <property type="project" value="EnsemblFungi"/>
</dbReference>
<dbReference type="KEGG" id="ncs:NCAS_0B07110"/>
<dbReference type="eggNOG" id="KOG1781">
    <property type="taxonomic scope" value="Eukaryota"/>
</dbReference>
<dbReference type="GO" id="GO:1990726">
    <property type="term" value="C:Lsm1-7-Pat1 complex"/>
    <property type="evidence" value="ECO:0007669"/>
    <property type="project" value="EnsemblFungi"/>
</dbReference>
<reference evidence="4 5" key="1">
    <citation type="journal article" date="2011" name="Proc. Natl. Acad. Sci. U.S.A.">
        <title>Evolutionary erosion of yeast sex chromosomes by mating-type switching accidents.</title>
        <authorList>
            <person name="Gordon J.L."/>
            <person name="Armisen D."/>
            <person name="Proux-Wera E."/>
            <person name="Oheigeartaigh S.S."/>
            <person name="Byrne K.P."/>
            <person name="Wolfe K.H."/>
        </authorList>
    </citation>
    <scope>NUCLEOTIDE SEQUENCE [LARGE SCALE GENOMIC DNA]</scope>
    <source>
        <strain evidence="5">ATCC 76901 / BCRC 22586 / CBS 4309 / NBRC 1992 / NRRL Y-12630</strain>
    </source>
</reference>
<keyword evidence="5" id="KW-1185">Reference proteome</keyword>
<dbReference type="InParanoid" id="G0VA65"/>
<dbReference type="GO" id="GO:0008266">
    <property type="term" value="F:poly(U) RNA binding"/>
    <property type="evidence" value="ECO:0007669"/>
    <property type="project" value="EnsemblFungi"/>
</dbReference>
<dbReference type="PANTHER" id="PTHR10553">
    <property type="entry name" value="SMALL NUCLEAR RIBONUCLEOPROTEIN"/>
    <property type="match status" value="1"/>
</dbReference>
<dbReference type="Pfam" id="PF01423">
    <property type="entry name" value="LSM"/>
    <property type="match status" value="1"/>
</dbReference>
<proteinExistence type="inferred from homology"/>
<reference key="2">
    <citation type="submission" date="2011-08" db="EMBL/GenBank/DDBJ databases">
        <title>Genome sequence of Naumovozyma castellii.</title>
        <authorList>
            <person name="Gordon J.L."/>
            <person name="Armisen D."/>
            <person name="Proux-Wera E."/>
            <person name="OhEigeartaigh S.S."/>
            <person name="Byrne K.P."/>
            <person name="Wolfe K.H."/>
        </authorList>
    </citation>
    <scope>NUCLEOTIDE SEQUENCE</scope>
    <source>
        <strain>Type strain:CBS 4309</strain>
    </source>
</reference>
<dbReference type="GO" id="GO:0000398">
    <property type="term" value="P:mRNA splicing, via spliceosome"/>
    <property type="evidence" value="ECO:0007669"/>
    <property type="project" value="EnsemblFungi"/>
</dbReference>
<dbReference type="PROSITE" id="PS52002">
    <property type="entry name" value="SM"/>
    <property type="match status" value="1"/>
</dbReference>
<organism evidence="4 5">
    <name type="scientific">Naumovozyma castellii</name>
    <name type="common">Yeast</name>
    <name type="synonym">Saccharomyces castellii</name>
    <dbReference type="NCBI Taxonomy" id="27288"/>
    <lineage>
        <taxon>Eukaryota</taxon>
        <taxon>Fungi</taxon>
        <taxon>Dikarya</taxon>
        <taxon>Ascomycota</taxon>
        <taxon>Saccharomycotina</taxon>
        <taxon>Saccharomycetes</taxon>
        <taxon>Saccharomycetales</taxon>
        <taxon>Saccharomycetaceae</taxon>
        <taxon>Naumovozyma</taxon>
    </lineage>
</organism>
<evidence type="ECO:0000313" key="4">
    <source>
        <dbReference type="EMBL" id="CCC68795.1"/>
    </source>
</evidence>
<dbReference type="HOGENOM" id="CLU_076902_3_4_1"/>
<accession>G0VA65</accession>
<dbReference type="RefSeq" id="XP_003675166.1">
    <property type="nucleotide sequence ID" value="XM_003675118.1"/>
</dbReference>